<comment type="caution">
    <text evidence="1">The sequence shown here is derived from an EMBL/GenBank/DDBJ whole genome shotgun (WGS) entry which is preliminary data.</text>
</comment>
<protein>
    <submittedName>
        <fullName evidence="1">37490_t:CDS:1</fullName>
    </submittedName>
</protein>
<sequence length="55" mass="6426">MSKTNKLDDHTTFDTNNHIITCTKPTSLMIIQFSILKNLLIDVKEPDFRNDNFSR</sequence>
<gene>
    <name evidence="1" type="ORF">GMARGA_LOCUS11420</name>
</gene>
<proteinExistence type="predicted"/>
<dbReference type="Proteomes" id="UP000789901">
    <property type="component" value="Unassembled WGS sequence"/>
</dbReference>
<name>A0ABN7UYL0_GIGMA</name>
<reference evidence="1 2" key="1">
    <citation type="submission" date="2021-06" db="EMBL/GenBank/DDBJ databases">
        <authorList>
            <person name="Kallberg Y."/>
            <person name="Tangrot J."/>
            <person name="Rosling A."/>
        </authorList>
    </citation>
    <scope>NUCLEOTIDE SEQUENCE [LARGE SCALE GENOMIC DNA]</scope>
    <source>
        <strain evidence="1 2">120-4 pot B 10/14</strain>
    </source>
</reference>
<evidence type="ECO:0000313" key="2">
    <source>
        <dbReference type="Proteomes" id="UP000789901"/>
    </source>
</evidence>
<evidence type="ECO:0000313" key="1">
    <source>
        <dbReference type="EMBL" id="CAG8689513.1"/>
    </source>
</evidence>
<organism evidence="1 2">
    <name type="scientific">Gigaspora margarita</name>
    <dbReference type="NCBI Taxonomy" id="4874"/>
    <lineage>
        <taxon>Eukaryota</taxon>
        <taxon>Fungi</taxon>
        <taxon>Fungi incertae sedis</taxon>
        <taxon>Mucoromycota</taxon>
        <taxon>Glomeromycotina</taxon>
        <taxon>Glomeromycetes</taxon>
        <taxon>Diversisporales</taxon>
        <taxon>Gigasporaceae</taxon>
        <taxon>Gigaspora</taxon>
    </lineage>
</organism>
<keyword evidence="2" id="KW-1185">Reference proteome</keyword>
<dbReference type="EMBL" id="CAJVQB010006681">
    <property type="protein sequence ID" value="CAG8689513.1"/>
    <property type="molecule type" value="Genomic_DNA"/>
</dbReference>
<accession>A0ABN7UYL0</accession>